<evidence type="ECO:0000256" key="6">
    <source>
        <dbReference type="ARBA" id="ARBA00038095"/>
    </source>
</evidence>
<evidence type="ECO:0000256" key="4">
    <source>
        <dbReference type="ARBA" id="ARBA00023098"/>
    </source>
</evidence>
<evidence type="ECO:0000313" key="11">
    <source>
        <dbReference type="EMBL" id="WCT76500.1"/>
    </source>
</evidence>
<keyword evidence="12" id="KW-1185">Reference proteome</keyword>
<evidence type="ECO:0000256" key="7">
    <source>
        <dbReference type="ARBA" id="ARBA00039058"/>
    </source>
</evidence>
<protein>
    <recommendedName>
        <fullName evidence="8">L-ornithine N(alpha)-acyltransferase</fullName>
        <ecNumber evidence="7">2.3.2.30</ecNumber>
    </recommendedName>
</protein>
<reference evidence="11 12" key="1">
    <citation type="submission" date="2023-02" db="EMBL/GenBank/DDBJ databases">
        <title>Genome sequence of Novosphingobium humi KACC 19094.</title>
        <authorList>
            <person name="Kim S."/>
            <person name="Heo J."/>
            <person name="Kwon S.-W."/>
        </authorList>
    </citation>
    <scope>NUCLEOTIDE SEQUENCE [LARGE SCALE GENOMIC DNA]</scope>
    <source>
        <strain evidence="11 12">KACC 19094</strain>
    </source>
</reference>
<organism evidence="11 12">
    <name type="scientific">Novosphingobium humi</name>
    <dbReference type="NCBI Taxonomy" id="2282397"/>
    <lineage>
        <taxon>Bacteria</taxon>
        <taxon>Pseudomonadati</taxon>
        <taxon>Pseudomonadota</taxon>
        <taxon>Alphaproteobacteria</taxon>
        <taxon>Sphingomonadales</taxon>
        <taxon>Sphingomonadaceae</taxon>
        <taxon>Novosphingobium</taxon>
    </lineage>
</organism>
<comment type="function">
    <text evidence="9">Catalyzes the first step in the biosynthesis of ornithine lipids, which are phosphorus-free membrane lipids. Catalyzes the 3-hydroxyacyl-acyl carrier protein-dependent acylation of ornithine to form lyso-ornithine lipid (LOL).</text>
</comment>
<evidence type="ECO:0000256" key="9">
    <source>
        <dbReference type="ARBA" id="ARBA00045724"/>
    </source>
</evidence>
<dbReference type="SUPFAM" id="SSF55729">
    <property type="entry name" value="Acyl-CoA N-acyltransferases (Nat)"/>
    <property type="match status" value="1"/>
</dbReference>
<name>A0ABY7TU83_9SPHN</name>
<dbReference type="PANTHER" id="PTHR37323">
    <property type="entry name" value="GCN5-RELATED N-ACETYLTRANSFERASE"/>
    <property type="match status" value="1"/>
</dbReference>
<accession>A0ABY7TU83</accession>
<dbReference type="InterPro" id="IPR016181">
    <property type="entry name" value="Acyl_CoA_acyltransferase"/>
</dbReference>
<gene>
    <name evidence="11" type="ORF">PQ457_11185</name>
</gene>
<dbReference type="RefSeq" id="WP_273616941.1">
    <property type="nucleotide sequence ID" value="NZ_CP117417.1"/>
</dbReference>
<evidence type="ECO:0000313" key="12">
    <source>
        <dbReference type="Proteomes" id="UP001218231"/>
    </source>
</evidence>
<proteinExistence type="inferred from homology"/>
<evidence type="ECO:0000256" key="10">
    <source>
        <dbReference type="ARBA" id="ARBA00047785"/>
    </source>
</evidence>
<dbReference type="EC" id="2.3.2.30" evidence="7"/>
<dbReference type="InterPro" id="IPR052351">
    <property type="entry name" value="Ornithine_N-alpha-AT"/>
</dbReference>
<keyword evidence="5 11" id="KW-0012">Acyltransferase</keyword>
<comment type="catalytic activity">
    <reaction evidence="10">
        <text>a (3R)-hydroxyacyl-[ACP] + L-ornithine = a lyso-ornithine lipid + holo-[ACP] + H(+)</text>
        <dbReference type="Rhea" id="RHEA:20633"/>
        <dbReference type="Rhea" id="RHEA-COMP:9685"/>
        <dbReference type="Rhea" id="RHEA-COMP:9945"/>
        <dbReference type="ChEBI" id="CHEBI:15378"/>
        <dbReference type="ChEBI" id="CHEBI:46911"/>
        <dbReference type="ChEBI" id="CHEBI:64479"/>
        <dbReference type="ChEBI" id="CHEBI:78827"/>
        <dbReference type="ChEBI" id="CHEBI:138482"/>
        <dbReference type="EC" id="2.3.2.30"/>
    </reaction>
    <physiologicalReaction direction="left-to-right" evidence="10">
        <dbReference type="Rhea" id="RHEA:20634"/>
    </physiologicalReaction>
</comment>
<keyword evidence="2" id="KW-0444">Lipid biosynthesis</keyword>
<dbReference type="GO" id="GO:0016746">
    <property type="term" value="F:acyltransferase activity"/>
    <property type="evidence" value="ECO:0007669"/>
    <property type="project" value="UniProtKB-KW"/>
</dbReference>
<comment type="pathway">
    <text evidence="1">Lipid metabolism.</text>
</comment>
<evidence type="ECO:0000256" key="2">
    <source>
        <dbReference type="ARBA" id="ARBA00022516"/>
    </source>
</evidence>
<evidence type="ECO:0000256" key="1">
    <source>
        <dbReference type="ARBA" id="ARBA00005189"/>
    </source>
</evidence>
<sequence>MTAQMLEKSLMTRRLTVRLARDGDDLHAVQHLRWRVFFEEMGAPEDMGADPANAALRCDRDVYDSLCDHLLVIDEALLDAGAAPADAVVGTYRLLRETVARAHSGFYSSGEYDLSTLMARDNEGKELLELGRSCVLPQYRTSATISMLWRGIADYIKANRIGLMFGCASFPGTDPDLYAPALSYLYHNHLAAPDQCPRVLPGKGVSMERLERGTYDERRAMFQLPPLVKGYMRVGARFGDGAFIDHAFNTVDVFVVMPVDLIADRYASRFSAAA</sequence>
<dbReference type="Pfam" id="PF13444">
    <property type="entry name" value="Acetyltransf_5"/>
    <property type="match status" value="1"/>
</dbReference>
<keyword evidence="4" id="KW-0443">Lipid metabolism</keyword>
<evidence type="ECO:0000256" key="8">
    <source>
        <dbReference type="ARBA" id="ARBA00039866"/>
    </source>
</evidence>
<dbReference type="EMBL" id="CP117417">
    <property type="protein sequence ID" value="WCT76500.1"/>
    <property type="molecule type" value="Genomic_DNA"/>
</dbReference>
<dbReference type="PANTHER" id="PTHR37323:SF1">
    <property type="entry name" value="L-ORNITHINE N(ALPHA)-ACYLTRANSFERASE"/>
    <property type="match status" value="1"/>
</dbReference>
<evidence type="ECO:0000256" key="3">
    <source>
        <dbReference type="ARBA" id="ARBA00022679"/>
    </source>
</evidence>
<comment type="similarity">
    <text evidence="6">Belongs to the acetyltransferase family. OlsB subfamily.</text>
</comment>
<keyword evidence="3 11" id="KW-0808">Transferase</keyword>
<dbReference type="Gene3D" id="3.40.630.30">
    <property type="match status" value="1"/>
</dbReference>
<dbReference type="Proteomes" id="UP001218231">
    <property type="component" value="Chromosome"/>
</dbReference>
<evidence type="ECO:0000256" key="5">
    <source>
        <dbReference type="ARBA" id="ARBA00023315"/>
    </source>
</evidence>